<reference evidence="1" key="1">
    <citation type="submission" date="2022-03" db="EMBL/GenBank/DDBJ databases">
        <authorList>
            <person name="Martin C."/>
        </authorList>
    </citation>
    <scope>NUCLEOTIDE SEQUENCE</scope>
</reference>
<proteinExistence type="predicted"/>
<comment type="caution">
    <text evidence="1">The sequence shown here is derived from an EMBL/GenBank/DDBJ whole genome shotgun (WGS) entry which is preliminary data.</text>
</comment>
<feature type="non-terminal residue" evidence="1">
    <location>
        <position position="1"/>
    </location>
</feature>
<protein>
    <submittedName>
        <fullName evidence="1">Uncharacterized protein</fullName>
    </submittedName>
</protein>
<organism evidence="1 2">
    <name type="scientific">Owenia fusiformis</name>
    <name type="common">Polychaete worm</name>
    <dbReference type="NCBI Taxonomy" id="6347"/>
    <lineage>
        <taxon>Eukaryota</taxon>
        <taxon>Metazoa</taxon>
        <taxon>Spiralia</taxon>
        <taxon>Lophotrochozoa</taxon>
        <taxon>Annelida</taxon>
        <taxon>Polychaeta</taxon>
        <taxon>Sedentaria</taxon>
        <taxon>Canalipalpata</taxon>
        <taxon>Sabellida</taxon>
        <taxon>Oweniida</taxon>
        <taxon>Oweniidae</taxon>
        <taxon>Owenia</taxon>
    </lineage>
</organism>
<feature type="non-terminal residue" evidence="1">
    <location>
        <position position="206"/>
    </location>
</feature>
<dbReference type="AlphaFoldDB" id="A0A8S4P452"/>
<accession>A0A8S4P452</accession>
<sequence>ICSDHNDCLSGACQDNLCVECGTSSGCSNDEFCSNSWECLPKLHLNQICYENVQCLSGLCNRNICVECEKHHDCQNGYLCINTNTETLPNSCSIGKEIGEPCSVYDECFSMVCEKEKCVECWFKWDCPDGHYCANVFTNLESFCDPQLKYGDSCLEDEWCESSICYEGFCADCHNDPDCNTGEYCEQSGDFTEPNKCVLRDVGMIG</sequence>
<dbReference type="OrthoDB" id="4405280at2759"/>
<dbReference type="Proteomes" id="UP000749559">
    <property type="component" value="Unassembled WGS sequence"/>
</dbReference>
<gene>
    <name evidence="1" type="ORF">OFUS_LOCUS14603</name>
</gene>
<keyword evidence="2" id="KW-1185">Reference proteome</keyword>
<name>A0A8S4P452_OWEFU</name>
<dbReference type="EMBL" id="CAIIXF020000007">
    <property type="protein sequence ID" value="CAH1789201.1"/>
    <property type="molecule type" value="Genomic_DNA"/>
</dbReference>
<evidence type="ECO:0000313" key="2">
    <source>
        <dbReference type="Proteomes" id="UP000749559"/>
    </source>
</evidence>
<evidence type="ECO:0000313" key="1">
    <source>
        <dbReference type="EMBL" id="CAH1789201.1"/>
    </source>
</evidence>